<dbReference type="AlphaFoldDB" id="A6I1J4"/>
<protein>
    <submittedName>
        <fullName evidence="2">RCG25196</fullName>
    </submittedName>
</protein>
<reference evidence="2 3" key="1">
    <citation type="submission" date="2005-09" db="EMBL/GenBank/DDBJ databases">
        <authorList>
            <person name="Mural R.J."/>
            <person name="Li P.W."/>
            <person name="Adams M.D."/>
            <person name="Amanatides P.G."/>
            <person name="Baden-Tillson H."/>
            <person name="Barnstead M."/>
            <person name="Chin S.H."/>
            <person name="Dew I."/>
            <person name="Evans C.A."/>
            <person name="Ferriera S."/>
            <person name="Flanigan M."/>
            <person name="Fosler C."/>
            <person name="Glodek A."/>
            <person name="Gu Z."/>
            <person name="Holt R.A."/>
            <person name="Jennings D."/>
            <person name="Kraft C.L."/>
            <person name="Lu F."/>
            <person name="Nguyen T."/>
            <person name="Nusskern D.R."/>
            <person name="Pfannkoch C.M."/>
            <person name="Sitter C."/>
            <person name="Sutton G.G."/>
            <person name="Venter J.C."/>
            <person name="Wang Z."/>
            <person name="Woodage T."/>
            <person name="Zheng X.H."/>
            <person name="Zhong F."/>
        </authorList>
    </citation>
    <scope>NUCLEOTIDE SEQUENCE [LARGE SCALE GENOMIC DNA]</scope>
    <source>
        <strain>BN</strain>
        <strain evidence="3">Sprague-Dawley</strain>
    </source>
</reference>
<dbReference type="EMBL" id="CH473954">
    <property type="protein sequence ID" value="EDL77733.1"/>
    <property type="molecule type" value="Genomic_DNA"/>
</dbReference>
<evidence type="ECO:0000313" key="3">
    <source>
        <dbReference type="Proteomes" id="UP000234681"/>
    </source>
</evidence>
<evidence type="ECO:0000256" key="1">
    <source>
        <dbReference type="SAM" id="MobiDB-lite"/>
    </source>
</evidence>
<accession>A6I1J4</accession>
<evidence type="ECO:0000313" key="2">
    <source>
        <dbReference type="EMBL" id="EDL77733.1"/>
    </source>
</evidence>
<feature type="region of interest" description="Disordered" evidence="1">
    <location>
        <begin position="1"/>
        <end position="50"/>
    </location>
</feature>
<feature type="compositionally biased region" description="Basic residues" evidence="1">
    <location>
        <begin position="1"/>
        <end position="24"/>
    </location>
</feature>
<organism evidence="2 3">
    <name type="scientific">Rattus norvegicus</name>
    <name type="common">Rat</name>
    <dbReference type="NCBI Taxonomy" id="10116"/>
    <lineage>
        <taxon>Eukaryota</taxon>
        <taxon>Metazoa</taxon>
        <taxon>Chordata</taxon>
        <taxon>Craniata</taxon>
        <taxon>Vertebrata</taxon>
        <taxon>Euteleostomi</taxon>
        <taxon>Mammalia</taxon>
        <taxon>Eutheria</taxon>
        <taxon>Euarchontoglires</taxon>
        <taxon>Glires</taxon>
        <taxon>Rodentia</taxon>
        <taxon>Myomorpha</taxon>
        <taxon>Muroidea</taxon>
        <taxon>Muridae</taxon>
        <taxon>Murinae</taxon>
        <taxon>Rattus</taxon>
    </lineage>
</organism>
<proteinExistence type="predicted"/>
<sequence>MALRRPARRTSFRTQLHRPRRRKNSAAARVLARQSSARSLAAASRGRGLAGLTNRRLQPRGRLDLYLLHL</sequence>
<gene>
    <name evidence="2" type="ORF">rCG_25196</name>
</gene>
<dbReference type="Proteomes" id="UP000234681">
    <property type="component" value="Chromosome 8"/>
</dbReference>
<name>A6I1J4_RAT</name>
<feature type="compositionally biased region" description="Low complexity" evidence="1">
    <location>
        <begin position="25"/>
        <end position="50"/>
    </location>
</feature>